<name>A0AA37TF88_9HYPH</name>
<evidence type="ECO:0000256" key="1">
    <source>
        <dbReference type="SAM" id="MobiDB-lite"/>
    </source>
</evidence>
<reference evidence="3" key="1">
    <citation type="journal article" date="2019" name="Int. J. Syst. Evol. Microbiol.">
        <title>The Global Catalogue of Microorganisms (GCM) 10K type strain sequencing project: providing services to taxonomists for standard genome sequencing and annotation.</title>
        <authorList>
            <consortium name="The Broad Institute Genomics Platform"/>
            <consortium name="The Broad Institute Genome Sequencing Center for Infectious Disease"/>
            <person name="Wu L."/>
            <person name="Ma J."/>
        </authorList>
    </citation>
    <scope>NUCLEOTIDE SEQUENCE [LARGE SCALE GENOMIC DNA]</scope>
    <source>
        <strain evidence="3">NBRC 103632</strain>
    </source>
</reference>
<dbReference type="EMBL" id="BSPL01000020">
    <property type="protein sequence ID" value="GLS72335.1"/>
    <property type="molecule type" value="Genomic_DNA"/>
</dbReference>
<sequence>MRKADRRDLAAHTALPPRLLSKIQAAQYLGLTPRGFDRWRKDGRIPNPLPGTARWDRNAIDSAIDALSQLGSLRASTPIPQPEADPLEEWRKKRDERRNRRG</sequence>
<feature type="region of interest" description="Disordered" evidence="1">
    <location>
        <begin position="71"/>
        <end position="102"/>
    </location>
</feature>
<comment type="caution">
    <text evidence="2">The sequence shown here is derived from an EMBL/GenBank/DDBJ whole genome shotgun (WGS) entry which is preliminary data.</text>
</comment>
<dbReference type="AlphaFoldDB" id="A0AA37TF88"/>
<dbReference type="Proteomes" id="UP001157440">
    <property type="component" value="Unassembled WGS sequence"/>
</dbReference>
<protein>
    <recommendedName>
        <fullName evidence="4">Helix-turn-helix domain-containing protein</fullName>
    </recommendedName>
</protein>
<gene>
    <name evidence="2" type="ORF">GCM10007890_43480</name>
</gene>
<evidence type="ECO:0008006" key="4">
    <source>
        <dbReference type="Google" id="ProtNLM"/>
    </source>
</evidence>
<accession>A0AA37TF88</accession>
<evidence type="ECO:0000313" key="3">
    <source>
        <dbReference type="Proteomes" id="UP001157440"/>
    </source>
</evidence>
<feature type="compositionally biased region" description="Basic and acidic residues" evidence="1">
    <location>
        <begin position="88"/>
        <end position="102"/>
    </location>
</feature>
<proteinExistence type="predicted"/>
<evidence type="ECO:0000313" key="2">
    <source>
        <dbReference type="EMBL" id="GLS72335.1"/>
    </source>
</evidence>
<organism evidence="2 3">
    <name type="scientific">Methylobacterium tardum</name>
    <dbReference type="NCBI Taxonomy" id="374432"/>
    <lineage>
        <taxon>Bacteria</taxon>
        <taxon>Pseudomonadati</taxon>
        <taxon>Pseudomonadota</taxon>
        <taxon>Alphaproteobacteria</taxon>
        <taxon>Hyphomicrobiales</taxon>
        <taxon>Methylobacteriaceae</taxon>
        <taxon>Methylobacterium</taxon>
    </lineage>
</organism>
<keyword evidence="3" id="KW-1185">Reference proteome</keyword>